<dbReference type="InterPro" id="IPR011989">
    <property type="entry name" value="ARM-like"/>
</dbReference>
<gene>
    <name evidence="1" type="ORF">GSOID_T00004920001</name>
</gene>
<dbReference type="InterPro" id="IPR016024">
    <property type="entry name" value="ARM-type_fold"/>
</dbReference>
<dbReference type="EMBL" id="FN653031">
    <property type="protein sequence ID" value="CBY08354.1"/>
    <property type="molecule type" value="Genomic_DNA"/>
</dbReference>
<keyword evidence="2" id="KW-1185">Reference proteome</keyword>
<dbReference type="InParanoid" id="E4XA17"/>
<dbReference type="AlphaFoldDB" id="E4XA17"/>
<dbReference type="SUPFAM" id="SSF48371">
    <property type="entry name" value="ARM repeat"/>
    <property type="match status" value="1"/>
</dbReference>
<accession>E4XA17</accession>
<proteinExistence type="predicted"/>
<name>E4XA17_OIKDI</name>
<protein>
    <recommendedName>
        <fullName evidence="3">Armadillo repeat-containing domain-containing protein</fullName>
    </recommendedName>
</protein>
<evidence type="ECO:0000313" key="1">
    <source>
        <dbReference type="EMBL" id="CBY08354.1"/>
    </source>
</evidence>
<dbReference type="Gene3D" id="1.25.10.10">
    <property type="entry name" value="Leucine-rich Repeat Variant"/>
    <property type="match status" value="1"/>
</dbReference>
<organism evidence="1">
    <name type="scientific">Oikopleura dioica</name>
    <name type="common">Tunicate</name>
    <dbReference type="NCBI Taxonomy" id="34765"/>
    <lineage>
        <taxon>Eukaryota</taxon>
        <taxon>Metazoa</taxon>
        <taxon>Chordata</taxon>
        <taxon>Tunicata</taxon>
        <taxon>Appendicularia</taxon>
        <taxon>Copelata</taxon>
        <taxon>Oikopleuridae</taxon>
        <taxon>Oikopleura</taxon>
    </lineage>
</organism>
<evidence type="ECO:0008006" key="3">
    <source>
        <dbReference type="Google" id="ProtNLM"/>
    </source>
</evidence>
<sequence>MASMFRDDRDIERMPNDISISLLDSSAIEDELIPGWKDIYLQEKNLADEDMLKFDESIQEQIKTVRTSFKAQETSIQIEALLPSFVKMLYSEDANQPHQCAQSLSKIIDLAGNETFASVLISSLDLCPALLHVASDQYKKNTSNSLLALKVLDIFASKPLGRSIIFRSQFFYSITHILELESTSHSANEQTVKNCLSILNKLMRSLSGEISAPLRAHGLIEILTNFLNSRDPKILLLALNSLIFVCSKDSKSRIRMARTEFGVQSRAG</sequence>
<dbReference type="Proteomes" id="UP000001307">
    <property type="component" value="Unassembled WGS sequence"/>
</dbReference>
<evidence type="ECO:0000313" key="2">
    <source>
        <dbReference type="Proteomes" id="UP000001307"/>
    </source>
</evidence>
<dbReference type="OrthoDB" id="10478061at2759"/>
<reference evidence="1" key="1">
    <citation type="journal article" date="2010" name="Science">
        <title>Plasticity of animal genome architecture unmasked by rapid evolution of a pelagic tunicate.</title>
        <authorList>
            <person name="Denoeud F."/>
            <person name="Henriet S."/>
            <person name="Mungpakdee S."/>
            <person name="Aury J.M."/>
            <person name="Da Silva C."/>
            <person name="Brinkmann H."/>
            <person name="Mikhaleva J."/>
            <person name="Olsen L.C."/>
            <person name="Jubin C."/>
            <person name="Canestro C."/>
            <person name="Bouquet J.M."/>
            <person name="Danks G."/>
            <person name="Poulain J."/>
            <person name="Campsteijn C."/>
            <person name="Adamski M."/>
            <person name="Cross I."/>
            <person name="Yadetie F."/>
            <person name="Muffato M."/>
            <person name="Louis A."/>
            <person name="Butcher S."/>
            <person name="Tsagkogeorga G."/>
            <person name="Konrad A."/>
            <person name="Singh S."/>
            <person name="Jensen M.F."/>
            <person name="Cong E.H."/>
            <person name="Eikeseth-Otteraa H."/>
            <person name="Noel B."/>
            <person name="Anthouard V."/>
            <person name="Porcel B.M."/>
            <person name="Kachouri-Lafond R."/>
            <person name="Nishino A."/>
            <person name="Ugolini M."/>
            <person name="Chourrout P."/>
            <person name="Nishida H."/>
            <person name="Aasland R."/>
            <person name="Huzurbazar S."/>
            <person name="Westhof E."/>
            <person name="Delsuc F."/>
            <person name="Lehrach H."/>
            <person name="Reinhardt R."/>
            <person name="Weissenbach J."/>
            <person name="Roy S.W."/>
            <person name="Artiguenave F."/>
            <person name="Postlethwait J.H."/>
            <person name="Manak J.R."/>
            <person name="Thompson E.M."/>
            <person name="Jaillon O."/>
            <person name="Du Pasquier L."/>
            <person name="Boudinot P."/>
            <person name="Liberles D.A."/>
            <person name="Volff J.N."/>
            <person name="Philippe H."/>
            <person name="Lenhard B."/>
            <person name="Roest Crollius H."/>
            <person name="Wincker P."/>
            <person name="Chourrout D."/>
        </authorList>
    </citation>
    <scope>NUCLEOTIDE SEQUENCE [LARGE SCALE GENOMIC DNA]</scope>
</reference>